<dbReference type="NCBIfam" id="TIGR01970">
    <property type="entry name" value="DEAH_box_HrpB"/>
    <property type="match status" value="1"/>
</dbReference>
<dbReference type="PANTHER" id="PTHR43519:SF1">
    <property type="entry name" value="ATP-DEPENDENT RNA HELICASE HRPB"/>
    <property type="match status" value="1"/>
</dbReference>
<dbReference type="InterPro" id="IPR011545">
    <property type="entry name" value="DEAD/DEAH_box_helicase_dom"/>
</dbReference>
<keyword evidence="1" id="KW-0547">Nucleotide-binding</keyword>
<dbReference type="SMART" id="SM00490">
    <property type="entry name" value="HELICc"/>
    <property type="match status" value="1"/>
</dbReference>
<gene>
    <name evidence="8" type="ORF">GCM10011352_13140</name>
</gene>
<dbReference type="InterPro" id="IPR001650">
    <property type="entry name" value="Helicase_C-like"/>
</dbReference>
<dbReference type="InterPro" id="IPR010225">
    <property type="entry name" value="HrpB"/>
</dbReference>
<feature type="domain" description="Helicase ATP-binding" evidence="6">
    <location>
        <begin position="14"/>
        <end position="180"/>
    </location>
</feature>
<dbReference type="Gene3D" id="1.20.120.1080">
    <property type="match status" value="1"/>
</dbReference>
<keyword evidence="3 8" id="KW-0347">Helicase</keyword>
<dbReference type="RefSeq" id="WP_188746492.1">
    <property type="nucleotide sequence ID" value="NZ_BMIJ01000002.1"/>
</dbReference>
<evidence type="ECO:0000259" key="6">
    <source>
        <dbReference type="PROSITE" id="PS51192"/>
    </source>
</evidence>
<evidence type="ECO:0000313" key="9">
    <source>
        <dbReference type="Proteomes" id="UP000629025"/>
    </source>
</evidence>
<dbReference type="PROSITE" id="PS51192">
    <property type="entry name" value="HELICASE_ATP_BIND_1"/>
    <property type="match status" value="1"/>
</dbReference>
<dbReference type="GO" id="GO:0004386">
    <property type="term" value="F:helicase activity"/>
    <property type="evidence" value="ECO:0007669"/>
    <property type="project" value="UniProtKB-KW"/>
</dbReference>
<evidence type="ECO:0000256" key="1">
    <source>
        <dbReference type="ARBA" id="ARBA00022741"/>
    </source>
</evidence>
<evidence type="ECO:0000259" key="7">
    <source>
        <dbReference type="PROSITE" id="PS51194"/>
    </source>
</evidence>
<dbReference type="Proteomes" id="UP000629025">
    <property type="component" value="Unassembled WGS sequence"/>
</dbReference>
<dbReference type="InterPro" id="IPR049614">
    <property type="entry name" value="HrpB_DEXH"/>
</dbReference>
<dbReference type="CDD" id="cd17990">
    <property type="entry name" value="DEXHc_HrpB"/>
    <property type="match status" value="1"/>
</dbReference>
<dbReference type="SUPFAM" id="SSF52540">
    <property type="entry name" value="P-loop containing nucleoside triphosphate hydrolases"/>
    <property type="match status" value="1"/>
</dbReference>
<dbReference type="InterPro" id="IPR014001">
    <property type="entry name" value="Helicase_ATP-bd"/>
</dbReference>
<keyword evidence="9" id="KW-1185">Reference proteome</keyword>
<dbReference type="Pfam" id="PF00270">
    <property type="entry name" value="DEAD"/>
    <property type="match status" value="1"/>
</dbReference>
<dbReference type="InterPro" id="IPR007502">
    <property type="entry name" value="Helicase-assoc_dom"/>
</dbReference>
<protein>
    <submittedName>
        <fullName evidence="8">ATP-dependent helicase HrpB</fullName>
    </submittedName>
</protein>
<keyword evidence="4" id="KW-0067">ATP-binding</keyword>
<dbReference type="CDD" id="cd18791">
    <property type="entry name" value="SF2_C_RHA"/>
    <property type="match status" value="1"/>
</dbReference>
<dbReference type="Gene3D" id="3.40.50.300">
    <property type="entry name" value="P-loop containing nucleotide triphosphate hydrolases"/>
    <property type="match status" value="2"/>
</dbReference>
<dbReference type="SMART" id="SM00487">
    <property type="entry name" value="DEXDc"/>
    <property type="match status" value="1"/>
</dbReference>
<evidence type="ECO:0000256" key="4">
    <source>
        <dbReference type="ARBA" id="ARBA00022840"/>
    </source>
</evidence>
<name>A0ABQ1K570_9GAMM</name>
<feature type="domain" description="Helicase C-terminal" evidence="7">
    <location>
        <begin position="207"/>
        <end position="374"/>
    </location>
</feature>
<dbReference type="PROSITE" id="PS51194">
    <property type="entry name" value="HELICASE_CTER"/>
    <property type="match status" value="1"/>
</dbReference>
<dbReference type="Pfam" id="PF00271">
    <property type="entry name" value="Helicase_C"/>
    <property type="match status" value="1"/>
</dbReference>
<dbReference type="InterPro" id="IPR056329">
    <property type="entry name" value="CON_HrpB"/>
</dbReference>
<dbReference type="InterPro" id="IPR027417">
    <property type="entry name" value="P-loop_NTPase"/>
</dbReference>
<evidence type="ECO:0000256" key="2">
    <source>
        <dbReference type="ARBA" id="ARBA00022801"/>
    </source>
</evidence>
<evidence type="ECO:0000313" key="8">
    <source>
        <dbReference type="EMBL" id="GGB88501.1"/>
    </source>
</evidence>
<proteinExistence type="predicted"/>
<reference evidence="9" key="1">
    <citation type="journal article" date="2019" name="Int. J. Syst. Evol. Microbiol.">
        <title>The Global Catalogue of Microorganisms (GCM) 10K type strain sequencing project: providing services to taxonomists for standard genome sequencing and annotation.</title>
        <authorList>
            <consortium name="The Broad Institute Genomics Platform"/>
            <consortium name="The Broad Institute Genome Sequencing Center for Infectious Disease"/>
            <person name="Wu L."/>
            <person name="Ma J."/>
        </authorList>
    </citation>
    <scope>NUCLEOTIDE SEQUENCE [LARGE SCALE GENOMIC DNA]</scope>
    <source>
        <strain evidence="9">CGMCC 1.15341</strain>
    </source>
</reference>
<accession>A0ABQ1K570</accession>
<dbReference type="InterPro" id="IPR013689">
    <property type="entry name" value="RNA_helicase_ATP-dep_HrpB_C"/>
</dbReference>
<dbReference type="SMART" id="SM00847">
    <property type="entry name" value="HA2"/>
    <property type="match status" value="1"/>
</dbReference>
<feature type="region of interest" description="Disordered" evidence="5">
    <location>
        <begin position="816"/>
        <end position="843"/>
    </location>
</feature>
<dbReference type="EMBL" id="BMIJ01000002">
    <property type="protein sequence ID" value="GGB88501.1"/>
    <property type="molecule type" value="Genomic_DNA"/>
</dbReference>
<evidence type="ECO:0000256" key="5">
    <source>
        <dbReference type="SAM" id="MobiDB-lite"/>
    </source>
</evidence>
<sequence length="843" mass="93348">MQPLPIDTVLPELRYTLARHHEAVLEAPPGAGKTTRVPLALLDEPWLQGQKILMLEPRRLAARAAAEQLARQLGEKPGETVGYRVRLDNRVSQRTRIEVVTEGILTRMLQSDPALDGVGLLIFDEFHERSLDADLGLALALQGRELLREDPPLKLLVMSATLDGSAIAGLLGDAPIVRSEGRSYPVHTLYTGAAENGEWIEPRICRVIDQALAEQNGSLLVFLPGQGEIRRVQSQLEEQLGDRNEIIIAPLYGDLSLEQQRRAIEPAPAGMRKIVLSTAIAETSLTIEGIEVVIDSGLARHAAFDPASGMTRLHTSRVSAASATQRAGRAGRLGPGTCYRLWSPGQQEQLTPFTAPEMQQADLAPLALALLAWGVDNPEELSWLDPPPRAAWQQAIDLLLRLGACETSPTGQLRLTAYGEQMAQLPTHPRLAHLLLTGVELGLLPLAADIAALLSERDPLRDPRHDNSSDLGLRLDWLQRGRGGSQALRQRIKQLSAQYRRIAQNVDIDGHAVADADHPRWIGCLLAAAYPDRIAQTRKSGGQHYRLAGGRGAELSVSDPLCRTPWLVVAELSSRQGDARDRVRLASALDPALFDRQLGALVSTEERVEWDETQQRLIAEQQRRVGELVLERTPLSPPSKEARNQALLNLVRKKGLGLLPWNEEIDLWRARVAFCREHDRQQSWPDLSDTALLDSLEQWLAPWLDPINHINHFARLDLTGILKSLLPWPLPQQLDELAPERIRVPSGARLSIDYSQSPPVLAVKLQEMFGCTTTPSIGYGVRLKLHLLSPARRPLQVTQDLEGFWQNAYQEVKKEMKGRYPKHPWPDDPLQAPPTARTKKAGG</sequence>
<evidence type="ECO:0000256" key="3">
    <source>
        <dbReference type="ARBA" id="ARBA00022806"/>
    </source>
</evidence>
<keyword evidence="2" id="KW-0378">Hydrolase</keyword>
<dbReference type="PIRSF" id="PIRSF005496">
    <property type="entry name" value="ATP_hel_hrpB"/>
    <property type="match status" value="1"/>
</dbReference>
<dbReference type="Pfam" id="PF21010">
    <property type="entry name" value="HA2_C"/>
    <property type="match status" value="1"/>
</dbReference>
<comment type="caution">
    <text evidence="8">The sequence shown here is derived from an EMBL/GenBank/DDBJ whole genome shotgun (WGS) entry which is preliminary data.</text>
</comment>
<dbReference type="Pfam" id="PF08482">
    <property type="entry name" value="HrpB_C"/>
    <property type="match status" value="1"/>
</dbReference>
<dbReference type="Pfam" id="PF24473">
    <property type="entry name" value="CON_HrpB"/>
    <property type="match status" value="1"/>
</dbReference>
<dbReference type="PANTHER" id="PTHR43519">
    <property type="entry name" value="ATP-DEPENDENT RNA HELICASE HRPB"/>
    <property type="match status" value="1"/>
</dbReference>
<organism evidence="8 9">
    <name type="scientific">Marinobacterium zhoushanense</name>
    <dbReference type="NCBI Taxonomy" id="1679163"/>
    <lineage>
        <taxon>Bacteria</taxon>
        <taxon>Pseudomonadati</taxon>
        <taxon>Pseudomonadota</taxon>
        <taxon>Gammaproteobacteria</taxon>
        <taxon>Oceanospirillales</taxon>
        <taxon>Oceanospirillaceae</taxon>
        <taxon>Marinobacterium</taxon>
    </lineage>
</organism>